<evidence type="ECO:0000313" key="2">
    <source>
        <dbReference type="EMBL" id="KIP01384.1"/>
    </source>
</evidence>
<gene>
    <name evidence="2" type="ORF">PHLGIDRAFT_359798</name>
</gene>
<dbReference type="Proteomes" id="UP000053257">
    <property type="component" value="Unassembled WGS sequence"/>
</dbReference>
<proteinExistence type="predicted"/>
<protein>
    <submittedName>
        <fullName evidence="2">Carbohydrate-binding module family 13 protein</fullName>
    </submittedName>
</protein>
<dbReference type="Gene3D" id="2.80.10.50">
    <property type="match status" value="1"/>
</dbReference>
<organism evidence="2 3">
    <name type="scientific">Phlebiopsis gigantea (strain 11061_1 CR5-6)</name>
    <name type="common">White-rot fungus</name>
    <name type="synonym">Peniophora gigantea</name>
    <dbReference type="NCBI Taxonomy" id="745531"/>
    <lineage>
        <taxon>Eukaryota</taxon>
        <taxon>Fungi</taxon>
        <taxon>Dikarya</taxon>
        <taxon>Basidiomycota</taxon>
        <taxon>Agaricomycotina</taxon>
        <taxon>Agaricomycetes</taxon>
        <taxon>Polyporales</taxon>
        <taxon>Phanerochaetaceae</taxon>
        <taxon>Phlebiopsis</taxon>
    </lineage>
</organism>
<name>A0A0C3NA80_PHLG1</name>
<dbReference type="SUPFAM" id="SSF50370">
    <property type="entry name" value="Ricin B-like lectins"/>
    <property type="match status" value="1"/>
</dbReference>
<dbReference type="InterPro" id="IPR000772">
    <property type="entry name" value="Ricin_B_lectin"/>
</dbReference>
<dbReference type="OrthoDB" id="2131701at2759"/>
<dbReference type="Pfam" id="PF14200">
    <property type="entry name" value="RicinB_lectin_2"/>
    <property type="match status" value="1"/>
</dbReference>
<evidence type="ECO:0000313" key="3">
    <source>
        <dbReference type="Proteomes" id="UP000053257"/>
    </source>
</evidence>
<evidence type="ECO:0000259" key="1">
    <source>
        <dbReference type="Pfam" id="PF14200"/>
    </source>
</evidence>
<dbReference type="InterPro" id="IPR035992">
    <property type="entry name" value="Ricin_B-like_lectins"/>
</dbReference>
<sequence>MATIESDTTYILFNAQAGNCVDLSGTDRMSVIGWDYNGGNNQKWRFEKLRSGPGWIIQNVGTGGYMSIMGQPRDNVRVFGTSTRTQWEVRRDAEDPSCYRLLILNTLFNLDLTDNGDPTPGNPLTIWGQWGGRNQCWRAEPV</sequence>
<dbReference type="STRING" id="745531.A0A0C3NA80"/>
<feature type="domain" description="Ricin B lectin" evidence="1">
    <location>
        <begin position="40"/>
        <end position="127"/>
    </location>
</feature>
<reference evidence="2 3" key="1">
    <citation type="journal article" date="2014" name="PLoS Genet.">
        <title>Analysis of the Phlebiopsis gigantea genome, transcriptome and secretome provides insight into its pioneer colonization strategies of wood.</title>
        <authorList>
            <person name="Hori C."/>
            <person name="Ishida T."/>
            <person name="Igarashi K."/>
            <person name="Samejima M."/>
            <person name="Suzuki H."/>
            <person name="Master E."/>
            <person name="Ferreira P."/>
            <person name="Ruiz-Duenas F.J."/>
            <person name="Held B."/>
            <person name="Canessa P."/>
            <person name="Larrondo L.F."/>
            <person name="Schmoll M."/>
            <person name="Druzhinina I.S."/>
            <person name="Kubicek C.P."/>
            <person name="Gaskell J.A."/>
            <person name="Kersten P."/>
            <person name="St John F."/>
            <person name="Glasner J."/>
            <person name="Sabat G."/>
            <person name="Splinter BonDurant S."/>
            <person name="Syed K."/>
            <person name="Yadav J."/>
            <person name="Mgbeahuruike A.C."/>
            <person name="Kovalchuk A."/>
            <person name="Asiegbu F.O."/>
            <person name="Lackner G."/>
            <person name="Hoffmeister D."/>
            <person name="Rencoret J."/>
            <person name="Gutierrez A."/>
            <person name="Sun H."/>
            <person name="Lindquist E."/>
            <person name="Barry K."/>
            <person name="Riley R."/>
            <person name="Grigoriev I.V."/>
            <person name="Henrissat B."/>
            <person name="Kues U."/>
            <person name="Berka R.M."/>
            <person name="Martinez A.T."/>
            <person name="Covert S.F."/>
            <person name="Blanchette R.A."/>
            <person name="Cullen D."/>
        </authorList>
    </citation>
    <scope>NUCLEOTIDE SEQUENCE [LARGE SCALE GENOMIC DNA]</scope>
    <source>
        <strain evidence="2 3">11061_1 CR5-6</strain>
    </source>
</reference>
<dbReference type="AlphaFoldDB" id="A0A0C3NA80"/>
<dbReference type="CDD" id="cd23422">
    <property type="entry name" value="beta-trefoil_Ricin_MPL_CNL"/>
    <property type="match status" value="1"/>
</dbReference>
<keyword evidence="3" id="KW-1185">Reference proteome</keyword>
<accession>A0A0C3NA80</accession>
<dbReference type="EMBL" id="KN840803">
    <property type="protein sequence ID" value="KIP01384.1"/>
    <property type="molecule type" value="Genomic_DNA"/>
</dbReference>
<dbReference type="HOGENOM" id="CLU_119132_0_0_1"/>